<evidence type="ECO:0000313" key="2">
    <source>
        <dbReference type="EMBL" id="KAA6329060.1"/>
    </source>
</evidence>
<dbReference type="EMBL" id="SNRY01001709">
    <property type="protein sequence ID" value="KAA6329060.1"/>
    <property type="molecule type" value="Genomic_DNA"/>
</dbReference>
<dbReference type="Pfam" id="PF08937">
    <property type="entry name" value="ThsB_TIR"/>
    <property type="match status" value="1"/>
</dbReference>
<name>A0A5J4R7K0_9ZZZZ</name>
<organism evidence="2">
    <name type="scientific">termite gut metagenome</name>
    <dbReference type="NCBI Taxonomy" id="433724"/>
    <lineage>
        <taxon>unclassified sequences</taxon>
        <taxon>metagenomes</taxon>
        <taxon>organismal metagenomes</taxon>
    </lineage>
</organism>
<comment type="caution">
    <text evidence="2">The sequence shown here is derived from an EMBL/GenBank/DDBJ whole genome shotgun (WGS) entry which is preliminary data.</text>
</comment>
<gene>
    <name evidence="2" type="ORF">EZS27_022095</name>
</gene>
<evidence type="ECO:0000259" key="1">
    <source>
        <dbReference type="Pfam" id="PF08937"/>
    </source>
</evidence>
<proteinExistence type="predicted"/>
<sequence>MGKKIFISYKYADKLVKQFQGHSLWNNPTTVRDYVDILQTKIDKSDHINKGENDGEDMSSLADSAISSKLGDKIFDSSVTVVFISKGMKDTHILEKEQWIPWEIQYSLREQSRQSGNSKTNAVLGVILPDESGSYDYYLRYNPECNSTTHFTDQLFTILRENMFNLKNPVTRVCNGSTIYEGEFSYIKTVKWDDFINNINSYIDAAVDIWRHRDDYNIRKSV</sequence>
<accession>A0A5J4R7K0</accession>
<protein>
    <recommendedName>
        <fullName evidence="1">Thoeris protein ThsB TIR-like domain-containing protein</fullName>
    </recommendedName>
</protein>
<dbReference type="InterPro" id="IPR015032">
    <property type="entry name" value="ThsB__TIR-like_domain"/>
</dbReference>
<feature type="domain" description="Thoeris protein ThsB TIR-like" evidence="1">
    <location>
        <begin position="6"/>
        <end position="129"/>
    </location>
</feature>
<dbReference type="AlphaFoldDB" id="A0A5J4R7K0"/>
<reference evidence="2" key="1">
    <citation type="submission" date="2019-03" db="EMBL/GenBank/DDBJ databases">
        <title>Single cell metagenomics reveals metabolic interactions within the superorganism composed of flagellate Streblomastix strix and complex community of Bacteroidetes bacteria on its surface.</title>
        <authorList>
            <person name="Treitli S.C."/>
            <person name="Kolisko M."/>
            <person name="Husnik F."/>
            <person name="Keeling P."/>
            <person name="Hampl V."/>
        </authorList>
    </citation>
    <scope>NUCLEOTIDE SEQUENCE</scope>
    <source>
        <strain evidence="2">STM</strain>
    </source>
</reference>